<keyword evidence="1" id="KW-1133">Transmembrane helix</keyword>
<dbReference type="InterPro" id="IPR025635">
    <property type="entry name" value="DUF4293"/>
</dbReference>
<reference evidence="2 3" key="1">
    <citation type="journal article" date="1992" name="Int. J. Syst. Bacteriol.">
        <title>Sphingobacterium antarcticus sp. nov. a Psychrotrophic Bacterium from the Soils of Schirmacher Oasis, Antarctica.</title>
        <authorList>
            <person name="Shivaji S."/>
            <person name="Ray M.K."/>
            <person name="Rao N.S."/>
            <person name="Saiserr L."/>
            <person name="Jagannadham M.V."/>
            <person name="Kumar G.S."/>
            <person name="Reddy G."/>
            <person name="Bhargava P.M."/>
        </authorList>
    </citation>
    <scope>NUCLEOTIDE SEQUENCE [LARGE SCALE GENOMIC DNA]</scope>
    <source>
        <strain evidence="2 3">4BY</strain>
    </source>
</reference>
<feature type="transmembrane region" description="Helical" evidence="1">
    <location>
        <begin position="86"/>
        <end position="109"/>
    </location>
</feature>
<evidence type="ECO:0000313" key="3">
    <source>
        <dbReference type="Proteomes" id="UP000028007"/>
    </source>
</evidence>
<proteinExistence type="predicted"/>
<dbReference type="RefSeq" id="WP_037440787.1">
    <property type="nucleotide sequence ID" value="NZ_JNFF01000054.1"/>
</dbReference>
<comment type="caution">
    <text evidence="2">The sequence shown here is derived from an EMBL/GenBank/DDBJ whole genome shotgun (WGS) entry which is preliminary data.</text>
</comment>
<evidence type="ECO:0008006" key="4">
    <source>
        <dbReference type="Google" id="ProtNLM"/>
    </source>
</evidence>
<dbReference type="OrthoDB" id="594989at2"/>
<keyword evidence="1" id="KW-0812">Transmembrane</keyword>
<feature type="transmembrane region" description="Helical" evidence="1">
    <location>
        <begin position="115"/>
        <end position="135"/>
    </location>
</feature>
<dbReference type="eggNOG" id="ENOG5033IZ7">
    <property type="taxonomic scope" value="Bacteria"/>
</dbReference>
<keyword evidence="1" id="KW-0472">Membrane</keyword>
<dbReference type="EMBL" id="JNFF01000054">
    <property type="protein sequence ID" value="KEQ29975.1"/>
    <property type="molecule type" value="Genomic_DNA"/>
</dbReference>
<feature type="transmembrane region" description="Helical" evidence="1">
    <location>
        <begin position="56"/>
        <end position="77"/>
    </location>
</feature>
<organism evidence="2 3">
    <name type="scientific">Pedobacter antarcticus 4BY</name>
    <dbReference type="NCBI Taxonomy" id="1358423"/>
    <lineage>
        <taxon>Bacteria</taxon>
        <taxon>Pseudomonadati</taxon>
        <taxon>Bacteroidota</taxon>
        <taxon>Sphingobacteriia</taxon>
        <taxon>Sphingobacteriales</taxon>
        <taxon>Sphingobacteriaceae</taxon>
        <taxon>Pedobacter</taxon>
    </lineage>
</organism>
<dbReference type="Pfam" id="PF14126">
    <property type="entry name" value="DUF4293"/>
    <property type="match status" value="1"/>
</dbReference>
<keyword evidence="3" id="KW-1185">Reference proteome</keyword>
<dbReference type="Proteomes" id="UP000028007">
    <property type="component" value="Unassembled WGS sequence"/>
</dbReference>
<evidence type="ECO:0000256" key="1">
    <source>
        <dbReference type="SAM" id="Phobius"/>
    </source>
</evidence>
<dbReference type="AlphaFoldDB" id="A0A081PH02"/>
<sequence length="152" mass="16816">MIQRVQSVWLFLAAITLLILLILPLVTRQAEAGEIWFQIGGIYEKTNTAFRQVVSQTALFGLTLVTGLLCLVNIFFFKNRDLQKKLIWLISVFIIGLSVWAGMAATALPGGLEGASFHVGVGLPVIALIFCALAYRGIRQDELLIRSADRLR</sequence>
<evidence type="ECO:0000313" key="2">
    <source>
        <dbReference type="EMBL" id="KEQ29975.1"/>
    </source>
</evidence>
<accession>A0A081PH02</accession>
<gene>
    <name evidence="2" type="ORF">N180_13075</name>
</gene>
<protein>
    <recommendedName>
        <fullName evidence="4">DUF4293 domain-containing protein</fullName>
    </recommendedName>
</protein>
<name>A0A081PH02_9SPHI</name>